<name>A0A1G2FQY6_9BACT</name>
<accession>A0A1G2FQY6</accession>
<reference evidence="2 3" key="1">
    <citation type="journal article" date="2016" name="Nat. Commun.">
        <title>Thousands of microbial genomes shed light on interconnected biogeochemical processes in an aquifer system.</title>
        <authorList>
            <person name="Anantharaman K."/>
            <person name="Brown C.T."/>
            <person name="Hug L.A."/>
            <person name="Sharon I."/>
            <person name="Castelle C.J."/>
            <person name="Probst A.J."/>
            <person name="Thomas B.C."/>
            <person name="Singh A."/>
            <person name="Wilkins M.J."/>
            <person name="Karaoz U."/>
            <person name="Brodie E.L."/>
            <person name="Williams K.H."/>
            <person name="Hubbard S.S."/>
            <person name="Banfield J.F."/>
        </authorList>
    </citation>
    <scope>NUCLEOTIDE SEQUENCE [LARGE SCALE GENOMIC DNA]</scope>
</reference>
<organism evidence="2 3">
    <name type="scientific">Candidatus Portnoybacteria bacterium RIFCSPLOWO2_02_FULL_39_11</name>
    <dbReference type="NCBI Taxonomy" id="1802001"/>
    <lineage>
        <taxon>Bacteria</taxon>
        <taxon>Candidatus Portnoyibacteriota</taxon>
    </lineage>
</organism>
<proteinExistence type="predicted"/>
<gene>
    <name evidence="2" type="ORF">A3B04_01485</name>
</gene>
<protein>
    <recommendedName>
        <fullName evidence="1">Transposase DDE domain-containing protein</fullName>
    </recommendedName>
</protein>
<comment type="caution">
    <text evidence="2">The sequence shown here is derived from an EMBL/GenBank/DDBJ whole genome shotgun (WGS) entry which is preliminary data.</text>
</comment>
<dbReference type="Proteomes" id="UP000177126">
    <property type="component" value="Unassembled WGS sequence"/>
</dbReference>
<evidence type="ECO:0000313" key="2">
    <source>
        <dbReference type="EMBL" id="OGZ40463.1"/>
    </source>
</evidence>
<dbReference type="AlphaFoldDB" id="A0A1G2FQY6"/>
<dbReference type="InterPro" id="IPR025668">
    <property type="entry name" value="Tnp_DDE_dom"/>
</dbReference>
<dbReference type="EMBL" id="MHNF01000031">
    <property type="protein sequence ID" value="OGZ40463.1"/>
    <property type="molecule type" value="Genomic_DNA"/>
</dbReference>
<dbReference type="PANTHER" id="PTHR30007">
    <property type="entry name" value="PHP DOMAIN PROTEIN"/>
    <property type="match status" value="1"/>
</dbReference>
<evidence type="ECO:0000259" key="1">
    <source>
        <dbReference type="Pfam" id="PF13586"/>
    </source>
</evidence>
<sequence>MGADKGYDSNQFRKELKKRHIQPCLIRRRNNRKNIDQSELKEKKYSRQRWKVERSFNWLNNNRRVDRFMEKKMSTYQGFCHLMFIKYYLKKLVK</sequence>
<dbReference type="Pfam" id="PF13586">
    <property type="entry name" value="DDE_Tnp_1_2"/>
    <property type="match status" value="1"/>
</dbReference>
<evidence type="ECO:0000313" key="3">
    <source>
        <dbReference type="Proteomes" id="UP000177126"/>
    </source>
</evidence>
<feature type="domain" description="Transposase DDE" evidence="1">
    <location>
        <begin position="2"/>
        <end position="86"/>
    </location>
</feature>